<organism evidence="2 3">
    <name type="scientific">Lojkania enalia</name>
    <dbReference type="NCBI Taxonomy" id="147567"/>
    <lineage>
        <taxon>Eukaryota</taxon>
        <taxon>Fungi</taxon>
        <taxon>Dikarya</taxon>
        <taxon>Ascomycota</taxon>
        <taxon>Pezizomycotina</taxon>
        <taxon>Dothideomycetes</taxon>
        <taxon>Pleosporomycetidae</taxon>
        <taxon>Pleosporales</taxon>
        <taxon>Pleosporales incertae sedis</taxon>
        <taxon>Lojkania</taxon>
    </lineage>
</organism>
<dbReference type="EMBL" id="ML986610">
    <property type="protein sequence ID" value="KAF2265256.1"/>
    <property type="molecule type" value="Genomic_DNA"/>
</dbReference>
<dbReference type="PROSITE" id="PS50011">
    <property type="entry name" value="PROTEIN_KINASE_DOM"/>
    <property type="match status" value="1"/>
</dbReference>
<feature type="domain" description="Protein kinase" evidence="1">
    <location>
        <begin position="259"/>
        <end position="592"/>
    </location>
</feature>
<sequence>MAHNQPPIVHVEGKLRRITTSGLDVPVENETTYRSVAASGHEINLEGIRKGRDYKNLRALLRGHGVSHHDPGKVFYPDQLLRRIMTRERVLEELNRMEERKDTSHIFSSSCTVSWYADQIAPLEELEPDIANGVQNAMETDTETLEHAKSGSKRYLKIFAILLLCQFKDSIKKFIDAGVCDQDLPLVRCNEGPGKSGLALRSRPHQKLQCFQNFKESNLDQFECNQYQFLVPYFCLSSNESIAVRHTKYFQRTILPWTGNDLRRENSGGYGHIYCKKIHYFSHGFHSVKQVGAGNGWFAVKMITTKQRDFQNERDMLQLFSGKHDHLINILMTYTLEGNNYLIFPWADCDLESYWKQTSPPYDPWTKLMRPDPMHWISKQILGIVSAVHKLHNPDHLHLVEDKRYAMHGDLKPENILWFKGNREADGILVVGDLGISSIHRKESRSNIPNREVPFSPDYRPPECDQEGGVISRAFDIWTLGCLLLEMITWCLGGWNMVEEFERKRMRVPYLGVRSNIYFDVQKAQDGGEVIMVKEAVIEWMAALHAHEGCTKYFHDLLDIIHNNMLVVLSKGKDRISSGGLLEKIREIDRRVSEREYGHLACPTKRLYGRPIAVKIKVNQYARERIDNFKGILGTYDGRAVVSKTPSEMKEVD</sequence>
<dbReference type="SUPFAM" id="SSF56112">
    <property type="entry name" value="Protein kinase-like (PK-like)"/>
    <property type="match status" value="1"/>
</dbReference>
<dbReference type="Pfam" id="PF00069">
    <property type="entry name" value="Pkinase"/>
    <property type="match status" value="1"/>
</dbReference>
<dbReference type="PANTHER" id="PTHR24359:SF37">
    <property type="entry name" value="PROTEIN KINASE DOMAIN-CONTAINING PROTEIN"/>
    <property type="match status" value="1"/>
</dbReference>
<keyword evidence="3" id="KW-1185">Reference proteome</keyword>
<comment type="caution">
    <text evidence="2">The sequence shown here is derived from an EMBL/GenBank/DDBJ whole genome shotgun (WGS) entry which is preliminary data.</text>
</comment>
<dbReference type="OrthoDB" id="1046782at2759"/>
<dbReference type="Proteomes" id="UP000800093">
    <property type="component" value="Unassembled WGS sequence"/>
</dbReference>
<evidence type="ECO:0000313" key="2">
    <source>
        <dbReference type="EMBL" id="KAF2265256.1"/>
    </source>
</evidence>
<protein>
    <submittedName>
        <fullName evidence="2">Kinase-like protein</fullName>
    </submittedName>
</protein>
<reference evidence="3" key="1">
    <citation type="journal article" date="2020" name="Stud. Mycol.">
        <title>101 Dothideomycetes genomes: A test case for predicting lifestyles and emergence of pathogens.</title>
        <authorList>
            <person name="Haridas S."/>
            <person name="Albert R."/>
            <person name="Binder M."/>
            <person name="Bloem J."/>
            <person name="LaButti K."/>
            <person name="Salamov A."/>
            <person name="Andreopoulos B."/>
            <person name="Baker S."/>
            <person name="Barry K."/>
            <person name="Bills G."/>
            <person name="Bluhm B."/>
            <person name="Cannon C."/>
            <person name="Castanera R."/>
            <person name="Culley D."/>
            <person name="Daum C."/>
            <person name="Ezra D."/>
            <person name="Gonzalez J."/>
            <person name="Henrissat B."/>
            <person name="Kuo A."/>
            <person name="Liang C."/>
            <person name="Lipzen A."/>
            <person name="Lutzoni F."/>
            <person name="Magnuson J."/>
            <person name="Mondo S."/>
            <person name="Nolan M."/>
            <person name="Ohm R."/>
            <person name="Pangilinan J."/>
            <person name="Park H.-J."/>
            <person name="Ramirez L."/>
            <person name="Alfaro M."/>
            <person name="Sun H."/>
            <person name="Tritt A."/>
            <person name="Yoshinaga Y."/>
            <person name="Zwiers L.-H."/>
            <person name="Turgeon B."/>
            <person name="Goodwin S."/>
            <person name="Spatafora J."/>
            <person name="Crous P."/>
            <person name="Grigoriev I."/>
        </authorList>
    </citation>
    <scope>NUCLEOTIDE SEQUENCE [LARGE SCALE GENOMIC DNA]</scope>
    <source>
        <strain evidence="3">CBS 304.66</strain>
    </source>
</reference>
<dbReference type="PANTHER" id="PTHR24359">
    <property type="entry name" value="SERINE/THREONINE-PROTEIN KINASE SBK1"/>
    <property type="match status" value="1"/>
</dbReference>
<dbReference type="GO" id="GO:0005524">
    <property type="term" value="F:ATP binding"/>
    <property type="evidence" value="ECO:0007669"/>
    <property type="project" value="InterPro"/>
</dbReference>
<dbReference type="InterPro" id="IPR000719">
    <property type="entry name" value="Prot_kinase_dom"/>
</dbReference>
<evidence type="ECO:0000313" key="3">
    <source>
        <dbReference type="Proteomes" id="UP000800093"/>
    </source>
</evidence>
<dbReference type="GO" id="GO:0004674">
    <property type="term" value="F:protein serine/threonine kinase activity"/>
    <property type="evidence" value="ECO:0007669"/>
    <property type="project" value="TreeGrafter"/>
</dbReference>
<gene>
    <name evidence="2" type="ORF">CC78DRAFT_579669</name>
</gene>
<dbReference type="SMART" id="SM00220">
    <property type="entry name" value="S_TKc"/>
    <property type="match status" value="1"/>
</dbReference>
<name>A0A9P4N8K4_9PLEO</name>
<proteinExistence type="predicted"/>
<dbReference type="AlphaFoldDB" id="A0A9P4N8K4"/>
<evidence type="ECO:0000259" key="1">
    <source>
        <dbReference type="PROSITE" id="PS50011"/>
    </source>
</evidence>
<dbReference type="InterPro" id="IPR011009">
    <property type="entry name" value="Kinase-like_dom_sf"/>
</dbReference>
<dbReference type="Gene3D" id="1.10.510.10">
    <property type="entry name" value="Transferase(Phosphotransferase) domain 1"/>
    <property type="match status" value="1"/>
</dbReference>
<accession>A0A9P4N8K4</accession>